<evidence type="ECO:0000256" key="2">
    <source>
        <dbReference type="ARBA" id="ARBA00023239"/>
    </source>
</evidence>
<dbReference type="PANTHER" id="PTHR39340:SF1">
    <property type="entry name" value="SULFOFRUCTOSEPHOSPHATE ALDOLASE"/>
    <property type="match status" value="1"/>
</dbReference>
<dbReference type="AlphaFoldDB" id="A0A317DRJ0"/>
<dbReference type="InterPro" id="IPR013785">
    <property type="entry name" value="Aldolase_TIM"/>
</dbReference>
<dbReference type="InterPro" id="IPR050552">
    <property type="entry name" value="LacD_aldolase"/>
</dbReference>
<dbReference type="Gene3D" id="3.20.20.70">
    <property type="entry name" value="Aldolase class I"/>
    <property type="match status" value="1"/>
</dbReference>
<dbReference type="Proteomes" id="UP000246050">
    <property type="component" value="Unassembled WGS sequence"/>
</dbReference>
<keyword evidence="2" id="KW-0456">Lyase</keyword>
<name>A0A317DRJ0_9ACTN</name>
<dbReference type="GO" id="GO:0061595">
    <property type="term" value="F:6-deoxy-6-sulfofructose-1-phosphate aldolase activity"/>
    <property type="evidence" value="ECO:0007669"/>
    <property type="project" value="TreeGrafter"/>
</dbReference>
<evidence type="ECO:0000313" key="5">
    <source>
        <dbReference type="Proteomes" id="UP000246050"/>
    </source>
</evidence>
<evidence type="ECO:0000256" key="1">
    <source>
        <dbReference type="ARBA" id="ARBA00008679"/>
    </source>
</evidence>
<dbReference type="InterPro" id="IPR002915">
    <property type="entry name" value="DeoC/FbaB/LacD_aldolase"/>
</dbReference>
<dbReference type="Pfam" id="PF01791">
    <property type="entry name" value="DeoC"/>
    <property type="match status" value="1"/>
</dbReference>
<comment type="similarity">
    <text evidence="1">Belongs to the aldolase LacD family.</text>
</comment>
<comment type="caution">
    <text evidence="4">The sequence shown here is derived from an EMBL/GenBank/DDBJ whole genome shotgun (WGS) entry which is preliminary data.</text>
</comment>
<protein>
    <submittedName>
        <fullName evidence="4">Aldolase</fullName>
    </submittedName>
</protein>
<dbReference type="PANTHER" id="PTHR39340">
    <property type="entry name" value="SULFOFRUCTOSEPHOSPHATE ALDOLASE"/>
    <property type="match status" value="1"/>
</dbReference>
<organism evidence="4 5">
    <name type="scientific">Micromonospora sicca</name>
    <dbReference type="NCBI Taxonomy" id="2202420"/>
    <lineage>
        <taxon>Bacteria</taxon>
        <taxon>Bacillati</taxon>
        <taxon>Actinomycetota</taxon>
        <taxon>Actinomycetes</taxon>
        <taxon>Micromonosporales</taxon>
        <taxon>Micromonosporaceae</taxon>
        <taxon>Micromonospora</taxon>
    </lineage>
</organism>
<dbReference type="EMBL" id="QGKS01000182">
    <property type="protein sequence ID" value="PWR15463.1"/>
    <property type="molecule type" value="Genomic_DNA"/>
</dbReference>
<dbReference type="SUPFAM" id="SSF51569">
    <property type="entry name" value="Aldolase"/>
    <property type="match status" value="1"/>
</dbReference>
<evidence type="ECO:0000256" key="3">
    <source>
        <dbReference type="SAM" id="MobiDB-lite"/>
    </source>
</evidence>
<feature type="compositionally biased region" description="Basic residues" evidence="3">
    <location>
        <begin position="12"/>
        <end position="23"/>
    </location>
</feature>
<dbReference type="GO" id="GO:1902777">
    <property type="term" value="P:6-sulfoquinovose(1-) catabolic process"/>
    <property type="evidence" value="ECO:0007669"/>
    <property type="project" value="TreeGrafter"/>
</dbReference>
<sequence length="317" mass="33526">MLLFKHPLISAPRRRRPRRRAGRSRAGGTVTVDPSILARPSGGYAMLAVDQREALRAMFAAHQPEPVTDAQLTAFKVDAARALSPYASAILIDKQFGWDAVIADNAVDPSCALIVAADAFTPSATEFVADVVIDPEVDPATVRKEGAKALKLLVLYRPDESPEPRIAMVTDFVARCREAGLISIIEPVSRGPREGGAYDHEAGIHAAARELGALGADLYKSEVPTHGKGTPDEITAGCASLSSAISSPWVVLSSGVPAEVFPEAVRLACRAGASGFLAGRAVWASVVGSPTMADDLRTISVDRLRRLADVVDDAVSR</sequence>
<reference evidence="4 5" key="1">
    <citation type="submission" date="2018-05" db="EMBL/GenBank/DDBJ databases">
        <title>Micromonosporas from Atacama Desert.</title>
        <authorList>
            <person name="Carro L."/>
            <person name="Golinska P."/>
            <person name="Klenk H.-P."/>
            <person name="Goodfellow M."/>
        </authorList>
    </citation>
    <scope>NUCLEOTIDE SEQUENCE [LARGE SCALE GENOMIC DNA]</scope>
    <source>
        <strain evidence="4 5">4G51</strain>
    </source>
</reference>
<accession>A0A317DRJ0</accession>
<gene>
    <name evidence="4" type="ORF">DKT69_10855</name>
</gene>
<dbReference type="OrthoDB" id="9802970at2"/>
<feature type="region of interest" description="Disordered" evidence="3">
    <location>
        <begin position="9"/>
        <end position="32"/>
    </location>
</feature>
<evidence type="ECO:0000313" key="4">
    <source>
        <dbReference type="EMBL" id="PWR15463.1"/>
    </source>
</evidence>
<proteinExistence type="inferred from homology"/>
<dbReference type="SMART" id="SM01133">
    <property type="entry name" value="DeoC"/>
    <property type="match status" value="1"/>
</dbReference>